<reference evidence="1 2" key="1">
    <citation type="submission" date="2016-10" db="EMBL/GenBank/DDBJ databases">
        <title>Lutibacter sp. LPB0138, isolated from marine gastropod.</title>
        <authorList>
            <person name="Kim E."/>
            <person name="Yi H."/>
        </authorList>
    </citation>
    <scope>NUCLEOTIDE SEQUENCE [LARGE SCALE GENOMIC DNA]</scope>
    <source>
        <strain evidence="1 2">LPB0138</strain>
    </source>
</reference>
<keyword evidence="2" id="KW-1185">Reference proteome</keyword>
<proteinExistence type="predicted"/>
<dbReference type="EMBL" id="CP017478">
    <property type="protein sequence ID" value="AOW20723.1"/>
    <property type="molecule type" value="Genomic_DNA"/>
</dbReference>
<dbReference type="OrthoDB" id="9814134at2"/>
<protein>
    <recommendedName>
        <fullName evidence="3">DUF4145 domain-containing protein</fullName>
    </recommendedName>
</protein>
<evidence type="ECO:0008006" key="3">
    <source>
        <dbReference type="Google" id="ProtNLM"/>
    </source>
</evidence>
<evidence type="ECO:0000313" key="1">
    <source>
        <dbReference type="EMBL" id="AOW20723.1"/>
    </source>
</evidence>
<gene>
    <name evidence="1" type="ORF">LPB138_08550</name>
</gene>
<sequence length="226" mass="27469">MSNKKEHSVYISNKNNCLFTEQFDSWERFDWNEDMPPYFKRLNEINDDRSFVILACSVMEYQIDRFLKTFIPKPEIIINDNANLNNKILIIQAFNLIPPHFVQIMNTIRNIRNDFAHNLNIDSFSDSNKSEKLPKHIKEMERLWEKFKNDMCYWNKGESLRLMYKDIWRVCVEGLRVYESNVRLFRQETEKVEFIEHLQKLSTELADKREKDEQEAVLKIYMPWRK</sequence>
<name>A0A1D8P830_9FLAO</name>
<dbReference type="PANTHER" id="PTHR37941">
    <property type="entry name" value="FUMARASE E-RELATED"/>
    <property type="match status" value="1"/>
</dbReference>
<dbReference type="AlphaFoldDB" id="A0A1D8P830"/>
<dbReference type="SUPFAM" id="SSF158668">
    <property type="entry name" value="MtlR-like"/>
    <property type="match status" value="1"/>
</dbReference>
<dbReference type="Gene3D" id="1.20.120.330">
    <property type="entry name" value="Nucleotidyltransferases domain 2"/>
    <property type="match status" value="1"/>
</dbReference>
<organism evidence="1 2">
    <name type="scientific">Urechidicola croceus</name>
    <dbReference type="NCBI Taxonomy" id="1850246"/>
    <lineage>
        <taxon>Bacteria</taxon>
        <taxon>Pseudomonadati</taxon>
        <taxon>Bacteroidota</taxon>
        <taxon>Flavobacteriia</taxon>
        <taxon>Flavobacteriales</taxon>
        <taxon>Flavobacteriaceae</taxon>
        <taxon>Urechidicola</taxon>
    </lineage>
</organism>
<dbReference type="STRING" id="1850246.LPB138_08550"/>
<accession>A0A1D8P830</accession>
<dbReference type="GO" id="GO:0045892">
    <property type="term" value="P:negative regulation of DNA-templated transcription"/>
    <property type="evidence" value="ECO:0007669"/>
    <property type="project" value="TreeGrafter"/>
</dbReference>
<dbReference type="InterPro" id="IPR007761">
    <property type="entry name" value="MtlR-like"/>
</dbReference>
<dbReference type="InterPro" id="IPR038026">
    <property type="entry name" value="MtlR-like_sf"/>
</dbReference>
<dbReference type="KEGG" id="lul:LPB138_08550"/>
<dbReference type="Proteomes" id="UP000176050">
    <property type="component" value="Chromosome"/>
</dbReference>
<evidence type="ECO:0000313" key="2">
    <source>
        <dbReference type="Proteomes" id="UP000176050"/>
    </source>
</evidence>
<dbReference type="RefSeq" id="WP_070236895.1">
    <property type="nucleotide sequence ID" value="NZ_CP017478.1"/>
</dbReference>
<dbReference type="PANTHER" id="PTHR37941:SF1">
    <property type="entry name" value="FUMARASE E-RELATED"/>
    <property type="match status" value="1"/>
</dbReference>